<evidence type="ECO:0000313" key="3">
    <source>
        <dbReference type="Proteomes" id="UP000694005"/>
    </source>
</evidence>
<feature type="region of interest" description="Disordered" evidence="1">
    <location>
        <begin position="1"/>
        <end position="117"/>
    </location>
</feature>
<evidence type="ECO:0000256" key="1">
    <source>
        <dbReference type="SAM" id="MobiDB-lite"/>
    </source>
</evidence>
<organism evidence="2 3">
    <name type="scientific">Brassica campestris</name>
    <name type="common">Field mustard</name>
    <dbReference type="NCBI Taxonomy" id="3711"/>
    <lineage>
        <taxon>Eukaryota</taxon>
        <taxon>Viridiplantae</taxon>
        <taxon>Streptophyta</taxon>
        <taxon>Embryophyta</taxon>
        <taxon>Tracheophyta</taxon>
        <taxon>Spermatophyta</taxon>
        <taxon>Magnoliopsida</taxon>
        <taxon>eudicotyledons</taxon>
        <taxon>Gunneridae</taxon>
        <taxon>Pentapetalae</taxon>
        <taxon>rosids</taxon>
        <taxon>malvids</taxon>
        <taxon>Brassicales</taxon>
        <taxon>Brassicaceae</taxon>
        <taxon>Brassiceae</taxon>
        <taxon>Brassica</taxon>
    </lineage>
</organism>
<dbReference type="EMBL" id="LS974618">
    <property type="protein sequence ID" value="CAG7893017.1"/>
    <property type="molecule type" value="Genomic_DNA"/>
</dbReference>
<dbReference type="Proteomes" id="UP000694005">
    <property type="component" value="Chromosome A02"/>
</dbReference>
<protein>
    <submittedName>
        <fullName evidence="2">Uncharacterized protein</fullName>
    </submittedName>
</protein>
<sequence>RNLKQSSCPYQRAKKIGPTSRLATGTPQMPPQPSIKETDYATHQNQDISETNKCKDQREGRDTRDHLLAAHHTGEENADAYPDRREEEKLHQNTKGRLRDLQLTTAQQTGELRLHTT</sequence>
<dbReference type="Gramene" id="A02p19690.2_BraZ1">
    <property type="protein sequence ID" value="A02p19690.2_BraZ1.CDS"/>
    <property type="gene ID" value="A02g19690.2_BraZ1"/>
</dbReference>
<feature type="compositionally biased region" description="Basic and acidic residues" evidence="1">
    <location>
        <begin position="50"/>
        <end position="91"/>
    </location>
</feature>
<feature type="non-terminal residue" evidence="2">
    <location>
        <position position="117"/>
    </location>
</feature>
<reference evidence="2 3" key="1">
    <citation type="submission" date="2021-07" db="EMBL/GenBank/DDBJ databases">
        <authorList>
            <consortium name="Genoscope - CEA"/>
            <person name="William W."/>
        </authorList>
    </citation>
    <scope>NUCLEOTIDE SEQUENCE [LARGE SCALE GENOMIC DNA]</scope>
</reference>
<dbReference type="AlphaFoldDB" id="A0A8D9LZN3"/>
<gene>
    <name evidence="2" type="ORF">BRAPAZ1V2_A02P19690.2</name>
</gene>
<evidence type="ECO:0000313" key="2">
    <source>
        <dbReference type="EMBL" id="CAG7893017.1"/>
    </source>
</evidence>
<accession>A0A8D9LZN3</accession>
<feature type="compositionally biased region" description="Polar residues" evidence="1">
    <location>
        <begin position="102"/>
        <end position="111"/>
    </location>
</feature>
<proteinExistence type="predicted"/>
<name>A0A8D9LZN3_BRACM</name>